<dbReference type="SUPFAM" id="SSF54523">
    <property type="entry name" value="Pili subunits"/>
    <property type="match status" value="1"/>
</dbReference>
<comment type="caution">
    <text evidence="2">The sequence shown here is derived from an EMBL/GenBank/DDBJ whole genome shotgun (WGS) entry which is preliminary data.</text>
</comment>
<keyword evidence="1" id="KW-1133">Transmembrane helix</keyword>
<dbReference type="Pfam" id="PF16732">
    <property type="entry name" value="ComP_DUS"/>
    <property type="match status" value="1"/>
</dbReference>
<evidence type="ECO:0000313" key="3">
    <source>
        <dbReference type="Proteomes" id="UP000673447"/>
    </source>
</evidence>
<keyword evidence="1" id="KW-0472">Membrane</keyword>
<dbReference type="InterPro" id="IPR045584">
    <property type="entry name" value="Pilin-like"/>
</dbReference>
<sequence>MTESMSQRRTGQGFTLIELLIVVAIVAILTVTAIASYEFAMVKARTSAAKGCLTDHAQYMERYYTTAMTYVGAAAPTCSDDVSPFYTISYAEDPTASAYTLQIVPQGRQAEADGKCGTMTIDQTGKKTATKADCWK</sequence>
<gene>
    <name evidence="2" type="ORF">J5837_13875</name>
</gene>
<organism evidence="2 3">
    <name type="scientific">Pseudoxanthomonas helianthi</name>
    <dbReference type="NCBI Taxonomy" id="1453541"/>
    <lineage>
        <taxon>Bacteria</taxon>
        <taxon>Pseudomonadati</taxon>
        <taxon>Pseudomonadota</taxon>
        <taxon>Gammaproteobacteria</taxon>
        <taxon>Lysobacterales</taxon>
        <taxon>Lysobacteraceae</taxon>
        <taxon>Pseudoxanthomonas</taxon>
    </lineage>
</organism>
<name>A0A940X5Y7_9GAMM</name>
<reference evidence="2" key="1">
    <citation type="journal article" date="2016" name="Int. J. Syst. Evol. Microbiol.">
        <title>Pseudoxanthomonas helianthi sp. nov., isolated from roots of Jerusalem artichoke (Helianthus tuberosus).</title>
        <authorList>
            <person name="Kittiwongwattana C."/>
            <person name="Thawai C."/>
        </authorList>
    </citation>
    <scope>NUCLEOTIDE SEQUENCE</scope>
    <source>
        <strain evidence="2">110414</strain>
    </source>
</reference>
<dbReference type="EMBL" id="JAGKTC010000003">
    <property type="protein sequence ID" value="MBP3985496.1"/>
    <property type="molecule type" value="Genomic_DNA"/>
</dbReference>
<keyword evidence="1" id="KW-0812">Transmembrane</keyword>
<proteinExistence type="predicted"/>
<dbReference type="Proteomes" id="UP000673447">
    <property type="component" value="Unassembled WGS sequence"/>
</dbReference>
<dbReference type="GO" id="GO:0043683">
    <property type="term" value="P:type IV pilus assembly"/>
    <property type="evidence" value="ECO:0007669"/>
    <property type="project" value="InterPro"/>
</dbReference>
<dbReference type="PROSITE" id="PS00409">
    <property type="entry name" value="PROKAR_NTER_METHYL"/>
    <property type="match status" value="1"/>
</dbReference>
<dbReference type="InterPro" id="IPR012902">
    <property type="entry name" value="N_methyl_site"/>
</dbReference>
<dbReference type="InterPro" id="IPR031982">
    <property type="entry name" value="PilE-like"/>
</dbReference>
<accession>A0A940X5Y7</accession>
<protein>
    <submittedName>
        <fullName evidence="2">Type IV pilin protein</fullName>
    </submittedName>
</protein>
<feature type="transmembrane region" description="Helical" evidence="1">
    <location>
        <begin position="20"/>
        <end position="40"/>
    </location>
</feature>
<dbReference type="NCBIfam" id="TIGR02532">
    <property type="entry name" value="IV_pilin_GFxxxE"/>
    <property type="match status" value="1"/>
</dbReference>
<dbReference type="AlphaFoldDB" id="A0A940X5Y7"/>
<evidence type="ECO:0000256" key="1">
    <source>
        <dbReference type="SAM" id="Phobius"/>
    </source>
</evidence>
<evidence type="ECO:0000313" key="2">
    <source>
        <dbReference type="EMBL" id="MBP3985496.1"/>
    </source>
</evidence>
<dbReference type="Gene3D" id="3.30.700.10">
    <property type="entry name" value="Glycoprotein, Type 4 Pilin"/>
    <property type="match status" value="1"/>
</dbReference>
<reference evidence="2" key="2">
    <citation type="submission" date="2021-03" db="EMBL/GenBank/DDBJ databases">
        <authorList>
            <person name="Cao W."/>
        </authorList>
    </citation>
    <scope>NUCLEOTIDE SEQUENCE</scope>
    <source>
        <strain evidence="2">110414</strain>
    </source>
</reference>
<keyword evidence="3" id="KW-1185">Reference proteome</keyword>
<dbReference type="Pfam" id="PF07963">
    <property type="entry name" value="N_methyl"/>
    <property type="match status" value="1"/>
</dbReference>